<comment type="subcellular location">
    <subcellularLocation>
        <location evidence="1">Membrane</location>
    </subcellularLocation>
</comment>
<feature type="region of interest" description="Disordered" evidence="7">
    <location>
        <begin position="70"/>
        <end position="97"/>
    </location>
</feature>
<dbReference type="InterPro" id="IPR018825">
    <property type="entry name" value="DUF2427"/>
</dbReference>
<dbReference type="SMART" id="SM00665">
    <property type="entry name" value="B561"/>
    <property type="match status" value="1"/>
</dbReference>
<evidence type="ECO:0000313" key="11">
    <source>
        <dbReference type="EMBL" id="KAL3422963.1"/>
    </source>
</evidence>
<evidence type="ECO:0000256" key="7">
    <source>
        <dbReference type="SAM" id="MobiDB-lite"/>
    </source>
</evidence>
<comment type="caution">
    <text evidence="11">The sequence shown here is derived from an EMBL/GenBank/DDBJ whole genome shotgun (WGS) entry which is preliminary data.</text>
</comment>
<feature type="transmembrane region" description="Helical" evidence="8">
    <location>
        <begin position="139"/>
        <end position="164"/>
    </location>
</feature>
<dbReference type="Proteomes" id="UP001629113">
    <property type="component" value="Unassembled WGS sequence"/>
</dbReference>
<dbReference type="Gene3D" id="1.20.120.1770">
    <property type="match status" value="1"/>
</dbReference>
<gene>
    <name evidence="11" type="ORF">PVAG01_04710</name>
</gene>
<sequence>MRSITAYLTIVFLLAGTIVFAKDASSNGSENGVGIILKGQSAASPVSDPDVNSFPFELHEVKRMNELIPRNRGNDGEARGSNGGFIPAGNGRGPEGARARRLDTAGVRRARVAHGVVMAGVMLLIFPVGSLLMRVLGRWYIHAAFQFLGLIGMLAGLGLGIYLARERDELFNNIHTILGLVVVILLATVQPILGFLQHRFFRKNNRRGATGHLHLWLGRALMALGIVNGGLGLRLSREDGRPRLAYIIIAAIMGGLYIITVVIFSFRKKAPQEVIVTKRGSISDVSYTEPPAPLHHPAPGQKQDMYV</sequence>
<keyword evidence="2" id="KW-0813">Transport</keyword>
<dbReference type="CDD" id="cd08760">
    <property type="entry name" value="Cyt_b561_FRRS1_like"/>
    <property type="match status" value="1"/>
</dbReference>
<keyword evidence="4" id="KW-0249">Electron transport</keyword>
<evidence type="ECO:0000313" key="12">
    <source>
        <dbReference type="Proteomes" id="UP001629113"/>
    </source>
</evidence>
<dbReference type="InterPro" id="IPR006593">
    <property type="entry name" value="Cyt_b561/ferric_Rdtase_TM"/>
</dbReference>
<proteinExistence type="predicted"/>
<evidence type="ECO:0000256" key="1">
    <source>
        <dbReference type="ARBA" id="ARBA00004370"/>
    </source>
</evidence>
<feature type="chain" id="PRO_5045871855" evidence="9">
    <location>
        <begin position="22"/>
        <end position="307"/>
    </location>
</feature>
<feature type="region of interest" description="Disordered" evidence="7">
    <location>
        <begin position="287"/>
        <end position="307"/>
    </location>
</feature>
<name>A0ABR4PI95_9HELO</name>
<keyword evidence="6 8" id="KW-0472">Membrane</keyword>
<feature type="transmembrane region" description="Helical" evidence="8">
    <location>
        <begin position="176"/>
        <end position="196"/>
    </location>
</feature>
<keyword evidence="5 8" id="KW-1133">Transmembrane helix</keyword>
<evidence type="ECO:0000256" key="4">
    <source>
        <dbReference type="ARBA" id="ARBA00022982"/>
    </source>
</evidence>
<evidence type="ECO:0000259" key="10">
    <source>
        <dbReference type="SMART" id="SM00665"/>
    </source>
</evidence>
<protein>
    <submittedName>
        <fullName evidence="11">Integral membrane protein</fullName>
    </submittedName>
</protein>
<keyword evidence="12" id="KW-1185">Reference proteome</keyword>
<feature type="transmembrane region" description="Helical" evidence="8">
    <location>
        <begin position="245"/>
        <end position="266"/>
    </location>
</feature>
<dbReference type="PANTHER" id="PTHR47797">
    <property type="entry name" value="DEHYDROGENASE, PUTATIVE (AFU_ORTHOLOGUE AFUA_8G05805)-RELATED"/>
    <property type="match status" value="1"/>
</dbReference>
<feature type="transmembrane region" description="Helical" evidence="8">
    <location>
        <begin position="216"/>
        <end position="233"/>
    </location>
</feature>
<dbReference type="EMBL" id="JBFCZG010000004">
    <property type="protein sequence ID" value="KAL3422963.1"/>
    <property type="molecule type" value="Genomic_DNA"/>
</dbReference>
<organism evidence="11 12">
    <name type="scientific">Phlyctema vagabunda</name>
    <dbReference type="NCBI Taxonomy" id="108571"/>
    <lineage>
        <taxon>Eukaryota</taxon>
        <taxon>Fungi</taxon>
        <taxon>Dikarya</taxon>
        <taxon>Ascomycota</taxon>
        <taxon>Pezizomycotina</taxon>
        <taxon>Leotiomycetes</taxon>
        <taxon>Helotiales</taxon>
        <taxon>Dermateaceae</taxon>
        <taxon>Phlyctema</taxon>
    </lineage>
</organism>
<dbReference type="Pfam" id="PF10348">
    <property type="entry name" value="DUF2427"/>
    <property type="match status" value="1"/>
</dbReference>
<evidence type="ECO:0000256" key="6">
    <source>
        <dbReference type="ARBA" id="ARBA00023136"/>
    </source>
</evidence>
<reference evidence="11 12" key="1">
    <citation type="submission" date="2024-06" db="EMBL/GenBank/DDBJ databases">
        <title>Complete genome of Phlyctema vagabunda strain 19-DSS-EL-015.</title>
        <authorList>
            <person name="Fiorenzani C."/>
        </authorList>
    </citation>
    <scope>NUCLEOTIDE SEQUENCE [LARGE SCALE GENOMIC DNA]</scope>
    <source>
        <strain evidence="11 12">19-DSS-EL-015</strain>
    </source>
</reference>
<feature type="signal peptide" evidence="9">
    <location>
        <begin position="1"/>
        <end position="21"/>
    </location>
</feature>
<evidence type="ECO:0000256" key="3">
    <source>
        <dbReference type="ARBA" id="ARBA00022692"/>
    </source>
</evidence>
<dbReference type="PANTHER" id="PTHR47797:SF1">
    <property type="entry name" value="CYTOCHROME B561 DOMAIN-CONTAINING PROTEIN-RELATED"/>
    <property type="match status" value="1"/>
</dbReference>
<keyword evidence="3 8" id="KW-0812">Transmembrane</keyword>
<evidence type="ECO:0000256" key="8">
    <source>
        <dbReference type="SAM" id="Phobius"/>
    </source>
</evidence>
<evidence type="ECO:0000256" key="5">
    <source>
        <dbReference type="ARBA" id="ARBA00022989"/>
    </source>
</evidence>
<keyword evidence="9" id="KW-0732">Signal</keyword>
<feature type="transmembrane region" description="Helical" evidence="8">
    <location>
        <begin position="112"/>
        <end position="132"/>
    </location>
</feature>
<accession>A0ABR4PI95</accession>
<evidence type="ECO:0000256" key="9">
    <source>
        <dbReference type="SAM" id="SignalP"/>
    </source>
</evidence>
<evidence type="ECO:0000256" key="2">
    <source>
        <dbReference type="ARBA" id="ARBA00022448"/>
    </source>
</evidence>
<feature type="domain" description="Cytochrome b561" evidence="10">
    <location>
        <begin position="113"/>
        <end position="233"/>
    </location>
</feature>